<dbReference type="Proteomes" id="UP000294588">
    <property type="component" value="Unassembled WGS sequence"/>
</dbReference>
<evidence type="ECO:0000313" key="1">
    <source>
        <dbReference type="EMBL" id="TDF73391.1"/>
    </source>
</evidence>
<keyword evidence="1" id="KW-0547">Nucleotide-binding</keyword>
<protein>
    <submittedName>
        <fullName evidence="1">ABC transporter ATP-binding protein</fullName>
    </submittedName>
</protein>
<accession>A0AC61QJN5</accession>
<keyword evidence="1" id="KW-0067">ATP-binding</keyword>
<sequence length="221" mass="24791">MLCLAGYSLHKTYTDIGNDIRVLRGTNLEVECGDFVCITGKSGCGKSTLLHILGLLDEPDSGKVFIKGVEVSTHHPQANQIRNQQIGFVFQFHYLIDDLNARENVVLPMLIAGANKSVAFQKADELLRLLELSDRAWHYPNQLSGGEQQRLALARALINQPHIVLADEPTGNLDPQHSTEIWNLFQRLNRELGQTFVIVTHDPELAKLAHKSYELRDGQLF</sequence>
<proteinExistence type="predicted"/>
<organism evidence="1 2">
    <name type="scientific">Candidatus Syntrophosphaera thermopropionivorans</name>
    <dbReference type="NCBI Taxonomy" id="2593015"/>
    <lineage>
        <taxon>Bacteria</taxon>
        <taxon>Pseudomonadati</taxon>
        <taxon>Candidatus Cloacimonadota</taxon>
        <taxon>Candidatus Cloacimonadia</taxon>
        <taxon>Candidatus Cloacimonadales</taxon>
        <taxon>Candidatus Cloacimonadaceae</taxon>
        <taxon>Candidatus Syntrophosphaera</taxon>
    </lineage>
</organism>
<gene>
    <name evidence="1" type="ORF">E0946_03260</name>
</gene>
<comment type="caution">
    <text evidence="1">The sequence shown here is derived from an EMBL/GenBank/DDBJ whole genome shotgun (WGS) entry which is preliminary data.</text>
</comment>
<keyword evidence="2" id="KW-1185">Reference proteome</keyword>
<reference evidence="1" key="1">
    <citation type="submission" date="2019-03" db="EMBL/GenBank/DDBJ databases">
        <title>Candidatus Syntrophosphaera thermopropionivorans: a novel player in syntrophic propionate oxidation during anaerobic digestion.</title>
        <authorList>
            <person name="Dyksma S."/>
        </authorList>
    </citation>
    <scope>NUCLEOTIDE SEQUENCE</scope>
    <source>
        <strain evidence="1">W5</strain>
    </source>
</reference>
<evidence type="ECO:0000313" key="2">
    <source>
        <dbReference type="Proteomes" id="UP000294588"/>
    </source>
</evidence>
<name>A0AC61QJN5_9BACT</name>
<dbReference type="EMBL" id="SMOG01000006">
    <property type="protein sequence ID" value="TDF73391.1"/>
    <property type="molecule type" value="Genomic_DNA"/>
</dbReference>